<dbReference type="SMART" id="SM00220">
    <property type="entry name" value="S_TKc"/>
    <property type="match status" value="1"/>
</dbReference>
<dbReference type="GO" id="GO:0005524">
    <property type="term" value="F:ATP binding"/>
    <property type="evidence" value="ECO:0007669"/>
    <property type="project" value="UniProtKB-UniRule"/>
</dbReference>
<organism evidence="10 11">
    <name type="scientific">Paludisphaera borealis</name>
    <dbReference type="NCBI Taxonomy" id="1387353"/>
    <lineage>
        <taxon>Bacteria</taxon>
        <taxon>Pseudomonadati</taxon>
        <taxon>Planctomycetota</taxon>
        <taxon>Planctomycetia</taxon>
        <taxon>Isosphaerales</taxon>
        <taxon>Isosphaeraceae</taxon>
        <taxon>Paludisphaera</taxon>
    </lineage>
</organism>
<dbReference type="Gene3D" id="1.10.510.10">
    <property type="entry name" value="Transferase(Phosphotransferase) domain 1"/>
    <property type="match status" value="1"/>
</dbReference>
<dbReference type="AlphaFoldDB" id="A0A1U7CTN3"/>
<keyword evidence="4 7" id="KW-0547">Nucleotide-binding</keyword>
<dbReference type="InterPro" id="IPR011009">
    <property type="entry name" value="Kinase-like_dom_sf"/>
</dbReference>
<dbReference type="GO" id="GO:0004674">
    <property type="term" value="F:protein serine/threonine kinase activity"/>
    <property type="evidence" value="ECO:0007669"/>
    <property type="project" value="UniProtKB-KW"/>
</dbReference>
<dbReference type="CDD" id="cd14014">
    <property type="entry name" value="STKc_PknB_like"/>
    <property type="match status" value="1"/>
</dbReference>
<keyword evidence="5 10" id="KW-0418">Kinase</keyword>
<evidence type="ECO:0000256" key="8">
    <source>
        <dbReference type="SAM" id="Phobius"/>
    </source>
</evidence>
<name>A0A1U7CTN3_9BACT</name>
<evidence type="ECO:0000313" key="11">
    <source>
        <dbReference type="Proteomes" id="UP000186309"/>
    </source>
</evidence>
<evidence type="ECO:0000256" key="2">
    <source>
        <dbReference type="ARBA" id="ARBA00022527"/>
    </source>
</evidence>
<dbReference type="SUPFAM" id="SSF56112">
    <property type="entry name" value="Protein kinase-like (PK-like)"/>
    <property type="match status" value="1"/>
</dbReference>
<sequence>MTQPERPRSSAIEPPPIDDADAALLVGLIDSLCAAARQGEEPDVETLAQSHPRIADELRSLWATIWVAETLAFADRPEPRIEEVDDHDELGRFGEYLLLDELGQGGMGVVFRAREPGRDRIVALKRLLRGLGSSPRDVERFRAEATAASHLAHPHIVPVFRVGDHAGQPYFTMQYVEGTTLASRLAEGPMPESEAARLLVPICRAIQYAHEQGVLHRDLKPSNILLDRGGHPYVSDFGLAKRLDLDGDLSLTPTGAILGTPGYMPPEQARDARRTPLGPACDVYSLGAILYQMLTGRPPFQAASPIETILLVLEHDPVPPRVLNPGVSPDLEMIALRCLQKQPELRYPTAGALADDLEAFLRDEPVSARSMSLRALASRLLGESHHAAVLENWGQLWIYHSVALLFFFGVTNALHLAGVTDRLPYVLLFTVGLGAWAAFFWSLRRKGGPISFVERQLAHIWGSGIVAINLVFLVEWLLGLPVLSLSPMIAVTNGMLFMTKAGILSGFYYFQAAAVFLAVFPMAWYPRYAPIIFGVVAGACFFVTGLKYKLRRQRGA</sequence>
<dbReference type="PANTHER" id="PTHR43289">
    <property type="entry name" value="MITOGEN-ACTIVATED PROTEIN KINASE KINASE KINASE 20-RELATED"/>
    <property type="match status" value="1"/>
</dbReference>
<dbReference type="InterPro" id="IPR017441">
    <property type="entry name" value="Protein_kinase_ATP_BS"/>
</dbReference>
<dbReference type="Proteomes" id="UP000186309">
    <property type="component" value="Chromosome"/>
</dbReference>
<gene>
    <name evidence="10" type="primary">pknB_17</name>
    <name evidence="10" type="ORF">BSF38_03849</name>
</gene>
<dbReference type="InterPro" id="IPR000719">
    <property type="entry name" value="Prot_kinase_dom"/>
</dbReference>
<keyword evidence="6 7" id="KW-0067">ATP-binding</keyword>
<accession>A0A1U7CTN3</accession>
<dbReference type="InterPro" id="IPR008271">
    <property type="entry name" value="Ser/Thr_kinase_AS"/>
</dbReference>
<proteinExistence type="predicted"/>
<feature type="domain" description="Protein kinase" evidence="9">
    <location>
        <begin position="96"/>
        <end position="361"/>
    </location>
</feature>
<keyword evidence="8" id="KW-0472">Membrane</keyword>
<keyword evidence="3 10" id="KW-0808">Transferase</keyword>
<feature type="transmembrane region" description="Helical" evidence="8">
    <location>
        <begin position="423"/>
        <end position="444"/>
    </location>
</feature>
<dbReference type="STRING" id="1387353.BSF38_03849"/>
<evidence type="ECO:0000256" key="5">
    <source>
        <dbReference type="ARBA" id="ARBA00022777"/>
    </source>
</evidence>
<dbReference type="RefSeq" id="WP_083713082.1">
    <property type="nucleotide sequence ID" value="NZ_CP019082.1"/>
</dbReference>
<evidence type="ECO:0000256" key="7">
    <source>
        <dbReference type="PROSITE-ProRule" id="PRU10141"/>
    </source>
</evidence>
<dbReference type="EC" id="2.7.11.1" evidence="1"/>
<dbReference type="FunFam" id="1.10.510.10:FF:000021">
    <property type="entry name" value="Serine/threonine protein kinase"/>
    <property type="match status" value="1"/>
</dbReference>
<keyword evidence="8" id="KW-0812">Transmembrane</keyword>
<evidence type="ECO:0000256" key="4">
    <source>
        <dbReference type="ARBA" id="ARBA00022741"/>
    </source>
</evidence>
<dbReference type="EMBL" id="CP019082">
    <property type="protein sequence ID" value="APW62310.1"/>
    <property type="molecule type" value="Genomic_DNA"/>
</dbReference>
<evidence type="ECO:0000256" key="3">
    <source>
        <dbReference type="ARBA" id="ARBA00022679"/>
    </source>
</evidence>
<keyword evidence="8" id="KW-1133">Transmembrane helix</keyword>
<evidence type="ECO:0000313" key="10">
    <source>
        <dbReference type="EMBL" id="APW62310.1"/>
    </source>
</evidence>
<feature type="transmembrane region" description="Helical" evidence="8">
    <location>
        <begin position="456"/>
        <end position="474"/>
    </location>
</feature>
<keyword evidence="2" id="KW-0723">Serine/threonine-protein kinase</keyword>
<dbReference type="PANTHER" id="PTHR43289:SF6">
    <property type="entry name" value="SERINE_THREONINE-PROTEIN KINASE NEKL-3"/>
    <property type="match status" value="1"/>
</dbReference>
<dbReference type="Gene3D" id="3.30.200.20">
    <property type="entry name" value="Phosphorylase Kinase, domain 1"/>
    <property type="match status" value="1"/>
</dbReference>
<dbReference type="OrthoDB" id="6111975at2"/>
<evidence type="ECO:0000256" key="6">
    <source>
        <dbReference type="ARBA" id="ARBA00022840"/>
    </source>
</evidence>
<evidence type="ECO:0000259" key="9">
    <source>
        <dbReference type="PROSITE" id="PS50011"/>
    </source>
</evidence>
<dbReference type="KEGG" id="pbor:BSF38_03849"/>
<feature type="transmembrane region" description="Helical" evidence="8">
    <location>
        <begin position="396"/>
        <end position="417"/>
    </location>
</feature>
<dbReference type="Pfam" id="PF00069">
    <property type="entry name" value="Pkinase"/>
    <property type="match status" value="1"/>
</dbReference>
<evidence type="ECO:0000256" key="1">
    <source>
        <dbReference type="ARBA" id="ARBA00012513"/>
    </source>
</evidence>
<dbReference type="PROSITE" id="PS50011">
    <property type="entry name" value="PROTEIN_KINASE_DOM"/>
    <property type="match status" value="1"/>
</dbReference>
<feature type="transmembrane region" description="Helical" evidence="8">
    <location>
        <begin position="506"/>
        <end position="525"/>
    </location>
</feature>
<dbReference type="PROSITE" id="PS00108">
    <property type="entry name" value="PROTEIN_KINASE_ST"/>
    <property type="match status" value="1"/>
</dbReference>
<dbReference type="PROSITE" id="PS00107">
    <property type="entry name" value="PROTEIN_KINASE_ATP"/>
    <property type="match status" value="1"/>
</dbReference>
<reference evidence="11" key="1">
    <citation type="submission" date="2016-12" db="EMBL/GenBank/DDBJ databases">
        <title>Comparative genomics of four Isosphaeraceae planctomycetes: a common pool of plasmids and glycoside hydrolase genes.</title>
        <authorList>
            <person name="Ivanova A."/>
        </authorList>
    </citation>
    <scope>NUCLEOTIDE SEQUENCE [LARGE SCALE GENOMIC DNA]</scope>
    <source>
        <strain evidence="11">PX4</strain>
    </source>
</reference>
<protein>
    <recommendedName>
        <fullName evidence="1">non-specific serine/threonine protein kinase</fullName>
        <ecNumber evidence="1">2.7.11.1</ecNumber>
    </recommendedName>
</protein>
<feature type="binding site" evidence="7">
    <location>
        <position position="125"/>
    </location>
    <ligand>
        <name>ATP</name>
        <dbReference type="ChEBI" id="CHEBI:30616"/>
    </ligand>
</feature>
<keyword evidence="11" id="KW-1185">Reference proteome</keyword>
<feature type="transmembrane region" description="Helical" evidence="8">
    <location>
        <begin position="531"/>
        <end position="550"/>
    </location>
</feature>